<evidence type="ECO:0000313" key="4">
    <source>
        <dbReference type="Proteomes" id="UP000032287"/>
    </source>
</evidence>
<dbReference type="RefSeq" id="WP_043708791.1">
    <property type="nucleotide sequence ID" value="NZ_CP058237.1"/>
</dbReference>
<dbReference type="Proteomes" id="UP000032289">
    <property type="component" value="Unassembled WGS sequence"/>
</dbReference>
<evidence type="ECO:0000313" key="2">
    <source>
        <dbReference type="EMBL" id="KIU23973.1"/>
    </source>
</evidence>
<dbReference type="EMBL" id="VNHC01000002">
    <property type="protein sequence ID" value="TVV28284.1"/>
    <property type="molecule type" value="Genomic_DNA"/>
</dbReference>
<protein>
    <submittedName>
        <fullName evidence="3">Helix-turn-helix domain-containing protein</fullName>
    </submittedName>
</protein>
<gene>
    <name evidence="2" type="ORF">ab3b_01308</name>
    <name evidence="3" type="ORF">FO435_10535</name>
    <name evidence="1" type="ORF">QX99_00375</name>
</gene>
<accession>A0A0D1M1T1</accession>
<evidence type="ECO:0000313" key="6">
    <source>
        <dbReference type="Proteomes" id="UP000320012"/>
    </source>
</evidence>
<proteinExistence type="predicted"/>
<comment type="caution">
    <text evidence="1">The sequence shown here is derived from an EMBL/GenBank/DDBJ whole genome shotgun (WGS) entry which is preliminary data.</text>
</comment>
<evidence type="ECO:0000313" key="3">
    <source>
        <dbReference type="EMBL" id="TVV28284.1"/>
    </source>
</evidence>
<reference evidence="4 5" key="1">
    <citation type="journal article" date="2015" name="Microbiology (Mosc.)">
        <title>Genomics of the Weissella cibaria species with an examination of its metabolic traits.</title>
        <authorList>
            <person name="Lynch K.M."/>
            <person name="Lucid A."/>
            <person name="Arendt E.K."/>
            <person name="Sleator R.D."/>
            <person name="Lucey B."/>
            <person name="Coffey A."/>
        </authorList>
    </citation>
    <scope>NUCLEOTIDE SEQUENCE [LARGE SCALE GENOMIC DNA]</scope>
    <source>
        <strain evidence="2 5">AB3b</strain>
        <strain evidence="1 4">MG1</strain>
    </source>
</reference>
<keyword evidence="4" id="KW-1185">Reference proteome</keyword>
<dbReference type="EMBL" id="JWHU01000005">
    <property type="protein sequence ID" value="KIU21996.1"/>
    <property type="molecule type" value="Genomic_DNA"/>
</dbReference>
<name>A0A0D1M1T1_9LACO</name>
<evidence type="ECO:0000313" key="1">
    <source>
        <dbReference type="EMBL" id="KIU21996.1"/>
    </source>
</evidence>
<dbReference type="EMBL" id="JWHT01000030">
    <property type="protein sequence ID" value="KIU23973.1"/>
    <property type="molecule type" value="Genomic_DNA"/>
</dbReference>
<organism evidence="1 4">
    <name type="scientific">Weissella cibaria</name>
    <dbReference type="NCBI Taxonomy" id="137591"/>
    <lineage>
        <taxon>Bacteria</taxon>
        <taxon>Bacillati</taxon>
        <taxon>Bacillota</taxon>
        <taxon>Bacilli</taxon>
        <taxon>Lactobacillales</taxon>
        <taxon>Lactobacillaceae</taxon>
        <taxon>Weissella</taxon>
    </lineage>
</organism>
<dbReference type="Proteomes" id="UP000320012">
    <property type="component" value="Unassembled WGS sequence"/>
</dbReference>
<dbReference type="Proteomes" id="UP000032287">
    <property type="component" value="Unassembled WGS sequence"/>
</dbReference>
<sequence length="84" mass="9415">MNANSIPDVENLVAALDRLTAAVTAPEKSPWLSKIKAYNYLDVSPKTFQKLINKGVIKPHSLFEFGVARELFNQSELDEAIKRL</sequence>
<dbReference type="PATRIC" id="fig|137591.24.peg.1279"/>
<dbReference type="AlphaFoldDB" id="A0A0D1M1T1"/>
<reference evidence="3 6" key="2">
    <citation type="submission" date="2019-07" db="EMBL/GenBank/DDBJ databases">
        <title>Genome sequence of Weissella cibaria GK1.</title>
        <authorList>
            <person name="Choi H.-J."/>
        </authorList>
    </citation>
    <scope>NUCLEOTIDE SEQUENCE [LARGE SCALE GENOMIC DNA]</scope>
    <source>
        <strain evidence="3 6">GK1</strain>
    </source>
</reference>
<evidence type="ECO:0000313" key="5">
    <source>
        <dbReference type="Proteomes" id="UP000032289"/>
    </source>
</evidence>